<accession>A0ACA9KGG3</accession>
<gene>
    <name evidence="1" type="ORF">SPELUC_LOCUS1660</name>
</gene>
<keyword evidence="2" id="KW-1185">Reference proteome</keyword>
<dbReference type="Proteomes" id="UP000789366">
    <property type="component" value="Unassembled WGS sequence"/>
</dbReference>
<sequence length="244" mass="27111">MARNTQEYINGLVNKPRITYLDLNNNPPQIKNDNCQKCNEQLSGKVFCQNPVCNPRQLEGEITDLKEFANLKGINVSNNKLTNLNFLDTLPSKDKLKGINLFGNQIKEVDFAELFTQFPNLEKINLSGNPLKAKNLDNLSPEQFGKLINSIKEKKISVNSFKGTILMDLLEYAQRLAGQGNAQGQQNAQYLQTLIQQSGSPVKTDDNKQSGNNAPLLVGGLVVFGLVAVAVGYLLGKRRKINYE</sequence>
<dbReference type="EMBL" id="CAJVPW010000936">
    <property type="protein sequence ID" value="CAG8470255.1"/>
    <property type="molecule type" value="Genomic_DNA"/>
</dbReference>
<organism evidence="1 2">
    <name type="scientific">Cetraspora pellucida</name>
    <dbReference type="NCBI Taxonomy" id="1433469"/>
    <lineage>
        <taxon>Eukaryota</taxon>
        <taxon>Fungi</taxon>
        <taxon>Fungi incertae sedis</taxon>
        <taxon>Mucoromycota</taxon>
        <taxon>Glomeromycotina</taxon>
        <taxon>Glomeromycetes</taxon>
        <taxon>Diversisporales</taxon>
        <taxon>Gigasporaceae</taxon>
        <taxon>Cetraspora</taxon>
    </lineage>
</organism>
<comment type="caution">
    <text evidence="1">The sequence shown here is derived from an EMBL/GenBank/DDBJ whole genome shotgun (WGS) entry which is preliminary data.</text>
</comment>
<evidence type="ECO:0000313" key="2">
    <source>
        <dbReference type="Proteomes" id="UP000789366"/>
    </source>
</evidence>
<reference evidence="1" key="1">
    <citation type="submission" date="2021-06" db="EMBL/GenBank/DDBJ databases">
        <authorList>
            <person name="Kallberg Y."/>
            <person name="Tangrot J."/>
            <person name="Rosling A."/>
        </authorList>
    </citation>
    <scope>NUCLEOTIDE SEQUENCE</scope>
    <source>
        <strain evidence="1">28 12/20/2015</strain>
    </source>
</reference>
<evidence type="ECO:0000313" key="1">
    <source>
        <dbReference type="EMBL" id="CAG8470255.1"/>
    </source>
</evidence>
<proteinExistence type="predicted"/>
<name>A0ACA9KGG3_9GLOM</name>
<protein>
    <submittedName>
        <fullName evidence="1">2848_t:CDS:1</fullName>
    </submittedName>
</protein>